<evidence type="ECO:0000313" key="2">
    <source>
        <dbReference type="EMBL" id="GGF90116.1"/>
    </source>
</evidence>
<organism evidence="2 3">
    <name type="scientific">Cysteiniphilum litorale</name>
    <dbReference type="NCBI Taxonomy" id="2056700"/>
    <lineage>
        <taxon>Bacteria</taxon>
        <taxon>Pseudomonadati</taxon>
        <taxon>Pseudomonadota</taxon>
        <taxon>Gammaproteobacteria</taxon>
        <taxon>Thiotrichales</taxon>
        <taxon>Fastidiosibacteraceae</taxon>
        <taxon>Cysteiniphilum</taxon>
    </lineage>
</organism>
<comment type="caution">
    <text evidence="2">The sequence shown here is derived from an EMBL/GenBank/DDBJ whole genome shotgun (WGS) entry which is preliminary data.</text>
</comment>
<dbReference type="InterPro" id="IPR000073">
    <property type="entry name" value="AB_hydrolase_1"/>
</dbReference>
<sequence>MAVFQQNDVTIYFEQHGKGPDLVLIAGLSADVSFWQKMVPRLSQHYRVTVFDNRGVGRSTQTIKHFSIENMAADTLSLLKYLGITKAHIVGHSMGGAILQMMLKIAPEAINMAMLICSLARLPIIARMHVESVEEVIALGAPLSLIEKIVLPWIYSESLLKNKGYLDEEIHYLTHQAVPQSKLALHAQISAVESFDMTKDLALITHPVVVVVSDEDILTPMSLSREICDLLPNAKLEMIHGAGHMLPREKADELAELILKYCH</sequence>
<dbReference type="SUPFAM" id="SSF53474">
    <property type="entry name" value="alpha/beta-Hydrolases"/>
    <property type="match status" value="1"/>
</dbReference>
<protein>
    <submittedName>
        <fullName evidence="2">Lipolytic protein</fullName>
    </submittedName>
</protein>
<feature type="domain" description="AB hydrolase-1" evidence="1">
    <location>
        <begin position="22"/>
        <end position="246"/>
    </location>
</feature>
<dbReference type="EMBL" id="BMJS01000002">
    <property type="protein sequence ID" value="GGF90116.1"/>
    <property type="molecule type" value="Genomic_DNA"/>
</dbReference>
<keyword evidence="3" id="KW-1185">Reference proteome</keyword>
<evidence type="ECO:0000313" key="3">
    <source>
        <dbReference type="Proteomes" id="UP000636949"/>
    </source>
</evidence>
<dbReference type="Proteomes" id="UP000636949">
    <property type="component" value="Unassembled WGS sequence"/>
</dbReference>
<dbReference type="PANTHER" id="PTHR43433">
    <property type="entry name" value="HYDROLASE, ALPHA/BETA FOLD FAMILY PROTEIN"/>
    <property type="match status" value="1"/>
</dbReference>
<reference evidence="2" key="2">
    <citation type="submission" date="2020-09" db="EMBL/GenBank/DDBJ databases">
        <authorList>
            <person name="Sun Q."/>
            <person name="Zhou Y."/>
        </authorList>
    </citation>
    <scope>NUCLEOTIDE SEQUENCE</scope>
    <source>
        <strain evidence="2">CGMCC 1.15758</strain>
    </source>
</reference>
<name>A0A8J2Z2Q3_9GAMM</name>
<dbReference type="RefSeq" id="WP_117001523.1">
    <property type="nucleotide sequence ID" value="NZ_BMJS01000002.1"/>
</dbReference>
<dbReference type="PRINTS" id="PR00111">
    <property type="entry name" value="ABHYDROLASE"/>
</dbReference>
<proteinExistence type="predicted"/>
<accession>A0A8J2Z2Q3</accession>
<dbReference type="Gene3D" id="3.40.50.1820">
    <property type="entry name" value="alpha/beta hydrolase"/>
    <property type="match status" value="1"/>
</dbReference>
<dbReference type="InterPro" id="IPR050471">
    <property type="entry name" value="AB_hydrolase"/>
</dbReference>
<gene>
    <name evidence="2" type="primary">mhpC</name>
    <name evidence="2" type="ORF">GCM10010995_04270</name>
</gene>
<dbReference type="Pfam" id="PF00561">
    <property type="entry name" value="Abhydrolase_1"/>
    <property type="match status" value="1"/>
</dbReference>
<dbReference type="InterPro" id="IPR029058">
    <property type="entry name" value="AB_hydrolase_fold"/>
</dbReference>
<dbReference type="PANTHER" id="PTHR43433:SF5">
    <property type="entry name" value="AB HYDROLASE-1 DOMAIN-CONTAINING PROTEIN"/>
    <property type="match status" value="1"/>
</dbReference>
<dbReference type="OrthoDB" id="7057597at2"/>
<dbReference type="AlphaFoldDB" id="A0A8J2Z2Q3"/>
<reference evidence="2" key="1">
    <citation type="journal article" date="2014" name="Int. J. Syst. Evol. Microbiol.">
        <title>Complete genome sequence of Corynebacterium casei LMG S-19264T (=DSM 44701T), isolated from a smear-ripened cheese.</title>
        <authorList>
            <consortium name="US DOE Joint Genome Institute (JGI-PGF)"/>
            <person name="Walter F."/>
            <person name="Albersmeier A."/>
            <person name="Kalinowski J."/>
            <person name="Ruckert C."/>
        </authorList>
    </citation>
    <scope>NUCLEOTIDE SEQUENCE</scope>
    <source>
        <strain evidence="2">CGMCC 1.15758</strain>
    </source>
</reference>
<evidence type="ECO:0000259" key="1">
    <source>
        <dbReference type="Pfam" id="PF00561"/>
    </source>
</evidence>